<evidence type="ECO:0000313" key="1">
    <source>
        <dbReference type="EMBL" id="EEF66228.1"/>
    </source>
</evidence>
<protein>
    <submittedName>
        <fullName evidence="1">Uncharacterized protein</fullName>
    </submittedName>
</protein>
<dbReference type="HOGENOM" id="CLU_178416_0_0_9"/>
<evidence type="ECO:0000313" key="2">
    <source>
        <dbReference type="Proteomes" id="UP000005950"/>
    </source>
</evidence>
<dbReference type="Proteomes" id="UP000005950">
    <property type="component" value="Unassembled WGS sequence"/>
</dbReference>
<reference evidence="1 2" key="2">
    <citation type="submission" date="2009-02" db="EMBL/GenBank/DDBJ databases">
        <title>Draft genome sequence of Holdemania filiformis DSM 12042.</title>
        <authorList>
            <person name="Sudarsanam P."/>
            <person name="Ley R."/>
            <person name="Guruge J."/>
            <person name="Turnbaugh P.J."/>
            <person name="Mahowald M."/>
            <person name="Liep D."/>
            <person name="Gordon J."/>
        </authorList>
    </citation>
    <scope>NUCLEOTIDE SEQUENCE [LARGE SCALE GENOMIC DNA]</scope>
    <source>
        <strain evidence="1 2">DSM 12042</strain>
    </source>
</reference>
<organism evidence="1 2">
    <name type="scientific">Holdemania filiformis DSM 12042</name>
    <dbReference type="NCBI Taxonomy" id="545696"/>
    <lineage>
        <taxon>Bacteria</taxon>
        <taxon>Bacillati</taxon>
        <taxon>Bacillota</taxon>
        <taxon>Erysipelotrichia</taxon>
        <taxon>Erysipelotrichales</taxon>
        <taxon>Erysipelotrichaceae</taxon>
        <taxon>Holdemania</taxon>
    </lineage>
</organism>
<proteinExistence type="predicted"/>
<dbReference type="AlphaFoldDB" id="B9YCQ0"/>
<comment type="caution">
    <text evidence="1">The sequence shown here is derived from an EMBL/GenBank/DDBJ whole genome shotgun (WGS) entry which is preliminary data.</text>
</comment>
<accession>B9YCQ0</accession>
<dbReference type="STRING" id="545696.HOLDEFILI_03611"/>
<dbReference type="eggNOG" id="ENOG5033B0M">
    <property type="taxonomic scope" value="Bacteria"/>
</dbReference>
<reference evidence="1 2" key="1">
    <citation type="submission" date="2008-12" db="EMBL/GenBank/DDBJ databases">
        <authorList>
            <person name="Fulton L."/>
            <person name="Clifton S."/>
            <person name="Fulton B."/>
            <person name="Xu J."/>
            <person name="Minx P."/>
            <person name="Pepin K.H."/>
            <person name="Johnson M."/>
            <person name="Bhonagiri V."/>
            <person name="Nash W.E."/>
            <person name="Mardis E.R."/>
            <person name="Wilson R.K."/>
        </authorList>
    </citation>
    <scope>NUCLEOTIDE SEQUENCE [LARGE SCALE GENOMIC DNA]</scope>
    <source>
        <strain evidence="1 2">DSM 12042</strain>
    </source>
</reference>
<dbReference type="EMBL" id="ACCF01000228">
    <property type="protein sequence ID" value="EEF66228.1"/>
    <property type="molecule type" value="Genomic_DNA"/>
</dbReference>
<name>B9YCQ0_9FIRM</name>
<sequence length="103" mass="11191">MYPQVRDTLSRSSALYEGRGLSYTPYLLMKPALRLRLHATQSQPCFPAASNALALPGGNLIFAATPTERITHYTLQAKSCAKGCPFGNPGQQNRLNISHFPGA</sequence>
<gene>
    <name evidence="1" type="ORF">HOLDEFILI_03611</name>
</gene>